<sequence length="162" mass="16752">MQTTETALLILLLVAFVIYRQFRTRPANKPLVLIIGGVLFVGGIASGGVVDPLNPTLSVALFGVEALVAVALGAWRAATVRMWLDASGMAWAKGTSWTLVAWLASAAVRVGLYLAGQALGLAPSTGGVLVFVGLTIGVQGYLVASRGRTLARANGRSDTVTS</sequence>
<dbReference type="STRING" id="683260.SAMN05421874_101512"/>
<dbReference type="EMBL" id="FNFB01000001">
    <property type="protein sequence ID" value="SDJ34652.1"/>
    <property type="molecule type" value="Genomic_DNA"/>
</dbReference>
<keyword evidence="1" id="KW-1133">Transmembrane helix</keyword>
<feature type="transmembrane region" description="Helical" evidence="1">
    <location>
        <begin position="31"/>
        <end position="50"/>
    </location>
</feature>
<dbReference type="OrthoDB" id="3477305at2"/>
<dbReference type="Proteomes" id="UP000198683">
    <property type="component" value="Unassembled WGS sequence"/>
</dbReference>
<reference evidence="2 3" key="1">
    <citation type="submission" date="2016-10" db="EMBL/GenBank/DDBJ databases">
        <authorList>
            <person name="de Groot N.N."/>
        </authorList>
    </citation>
    <scope>NUCLEOTIDE SEQUENCE [LARGE SCALE GENOMIC DNA]</scope>
    <source>
        <strain evidence="2 3">CGMCC 4.5681</strain>
    </source>
</reference>
<gene>
    <name evidence="2" type="ORF">SAMN05421874_101512</name>
</gene>
<organism evidence="2 3">
    <name type="scientific">Nonomuraea maritima</name>
    <dbReference type="NCBI Taxonomy" id="683260"/>
    <lineage>
        <taxon>Bacteria</taxon>
        <taxon>Bacillati</taxon>
        <taxon>Actinomycetota</taxon>
        <taxon>Actinomycetes</taxon>
        <taxon>Streptosporangiales</taxon>
        <taxon>Streptosporangiaceae</taxon>
        <taxon>Nonomuraea</taxon>
    </lineage>
</organism>
<feature type="transmembrane region" description="Helical" evidence="1">
    <location>
        <begin position="121"/>
        <end position="144"/>
    </location>
</feature>
<keyword evidence="1" id="KW-0812">Transmembrane</keyword>
<evidence type="ECO:0000256" key="1">
    <source>
        <dbReference type="SAM" id="Phobius"/>
    </source>
</evidence>
<proteinExistence type="predicted"/>
<protein>
    <recommendedName>
        <fullName evidence="4">DUF1453 domain-containing protein</fullName>
    </recommendedName>
</protein>
<dbReference type="RefSeq" id="WP_143021933.1">
    <property type="nucleotide sequence ID" value="NZ_FNFB01000001.1"/>
</dbReference>
<keyword evidence="1" id="KW-0472">Membrane</keyword>
<keyword evidence="3" id="KW-1185">Reference proteome</keyword>
<evidence type="ECO:0008006" key="4">
    <source>
        <dbReference type="Google" id="ProtNLM"/>
    </source>
</evidence>
<feature type="transmembrane region" description="Helical" evidence="1">
    <location>
        <begin position="56"/>
        <end position="75"/>
    </location>
</feature>
<evidence type="ECO:0000313" key="3">
    <source>
        <dbReference type="Proteomes" id="UP000198683"/>
    </source>
</evidence>
<evidence type="ECO:0000313" key="2">
    <source>
        <dbReference type="EMBL" id="SDJ34652.1"/>
    </source>
</evidence>
<feature type="transmembrane region" description="Helical" evidence="1">
    <location>
        <begin position="6"/>
        <end position="22"/>
    </location>
</feature>
<name>A0A1G8SZF1_9ACTN</name>
<accession>A0A1G8SZF1</accession>
<dbReference type="AlphaFoldDB" id="A0A1G8SZF1"/>
<feature type="transmembrane region" description="Helical" evidence="1">
    <location>
        <begin position="96"/>
        <end position="115"/>
    </location>
</feature>